<evidence type="ECO:0000313" key="14">
    <source>
        <dbReference type="EMBL" id="MSD26503.1"/>
    </source>
</evidence>
<dbReference type="AlphaFoldDB" id="A0A173TMT8"/>
<dbReference type="PROSITE" id="PS51177">
    <property type="entry name" value="LUMAZINE_BIND"/>
    <property type="match status" value="2"/>
</dbReference>
<dbReference type="NCBIfam" id="TIGR00187">
    <property type="entry name" value="ribE"/>
    <property type="match status" value="1"/>
</dbReference>
<feature type="domain" description="Lumazine-binding" evidence="12">
    <location>
        <begin position="1"/>
        <end position="96"/>
    </location>
</feature>
<comment type="subunit">
    <text evidence="4">Homotrimer.</text>
</comment>
<comment type="pathway">
    <text evidence="3">Cofactor biosynthesis; riboflavin biosynthesis; riboflavin from 2-hydroxy-3-oxobutyl phosphate and 5-amino-6-(D-ribitylamino)uracil: step 2/2.</text>
</comment>
<feature type="repeat" description="Lumazine-binding" evidence="11">
    <location>
        <begin position="1"/>
        <end position="96"/>
    </location>
</feature>
<feature type="repeat" description="Lumazine-binding" evidence="11">
    <location>
        <begin position="97"/>
        <end position="193"/>
    </location>
</feature>
<dbReference type="Proteomes" id="UP000465607">
    <property type="component" value="Unassembled WGS sequence"/>
</dbReference>
<dbReference type="EC" id="2.5.1.9" evidence="5 10"/>
<dbReference type="Gene3D" id="2.40.30.20">
    <property type="match status" value="2"/>
</dbReference>
<dbReference type="EMBL" id="WKQV01000004">
    <property type="protein sequence ID" value="MSD26503.1"/>
    <property type="molecule type" value="Genomic_DNA"/>
</dbReference>
<sequence>MFTGIVEEVGTIDTISRGANSAVLTIRAEKVLDGTKVGDSIAVNGICLTVTRLMPHAFTADVMHETLKRSSLANAMRGAHVNLERAMAADGRFGGHIVSGHVDGTGRIVEVKKDDNAIWYTIQAIPQLMRYIVEKGSVTIDGISLTVAKVAEDNFSISAIPHTVSQTVLKDKKVGAVVNLETDIIGKYVEKLLFKGQSDGITEEMTGTQTIKENVPHKSGENKKQPEGITRDFLAKYGF</sequence>
<feature type="domain" description="Lumazine-binding" evidence="12">
    <location>
        <begin position="97"/>
        <end position="193"/>
    </location>
</feature>
<evidence type="ECO:0000256" key="5">
    <source>
        <dbReference type="ARBA" id="ARBA00012827"/>
    </source>
</evidence>
<dbReference type="InterPro" id="IPR023366">
    <property type="entry name" value="ATP_synth_asu-like_sf"/>
</dbReference>
<evidence type="ECO:0000256" key="9">
    <source>
        <dbReference type="ARBA" id="ARBA00022737"/>
    </source>
</evidence>
<gene>
    <name evidence="13" type="primary">ribE</name>
    <name evidence="13" type="ORF">ERS852580_01661</name>
    <name evidence="14" type="ORF">GKE44_04835</name>
</gene>
<dbReference type="Pfam" id="PF00677">
    <property type="entry name" value="Lum_binding"/>
    <property type="match status" value="2"/>
</dbReference>
<dbReference type="EMBL" id="CYXM01000007">
    <property type="protein sequence ID" value="CUN03327.1"/>
    <property type="molecule type" value="Genomic_DNA"/>
</dbReference>
<name>A0A173TMT8_9FIRM</name>
<organism evidence="13 15">
    <name type="scientific">Agathobacter rectalis</name>
    <dbReference type="NCBI Taxonomy" id="39491"/>
    <lineage>
        <taxon>Bacteria</taxon>
        <taxon>Bacillati</taxon>
        <taxon>Bacillota</taxon>
        <taxon>Clostridia</taxon>
        <taxon>Lachnospirales</taxon>
        <taxon>Lachnospiraceae</taxon>
        <taxon>Agathobacter</taxon>
    </lineage>
</organism>
<evidence type="ECO:0000313" key="15">
    <source>
        <dbReference type="Proteomes" id="UP000095673"/>
    </source>
</evidence>
<dbReference type="FunFam" id="2.40.30.20:FF:000004">
    <property type="entry name" value="Riboflavin synthase, alpha subunit"/>
    <property type="match status" value="1"/>
</dbReference>
<keyword evidence="7" id="KW-0686">Riboflavin biosynthesis</keyword>
<evidence type="ECO:0000256" key="4">
    <source>
        <dbReference type="ARBA" id="ARBA00011233"/>
    </source>
</evidence>
<evidence type="ECO:0000256" key="3">
    <source>
        <dbReference type="ARBA" id="ARBA00004887"/>
    </source>
</evidence>
<dbReference type="SUPFAM" id="SSF63380">
    <property type="entry name" value="Riboflavin synthase domain-like"/>
    <property type="match status" value="2"/>
</dbReference>
<accession>A0A173TMT8</accession>
<dbReference type="GO" id="GO:0004746">
    <property type="term" value="F:riboflavin synthase activity"/>
    <property type="evidence" value="ECO:0007669"/>
    <property type="project" value="UniProtKB-UniRule"/>
</dbReference>
<dbReference type="OrthoDB" id="9788537at2"/>
<dbReference type="PIRSF" id="PIRSF000498">
    <property type="entry name" value="Riboflavin_syn_A"/>
    <property type="match status" value="1"/>
</dbReference>
<dbReference type="PANTHER" id="PTHR21098">
    <property type="entry name" value="RIBOFLAVIN SYNTHASE ALPHA CHAIN"/>
    <property type="match status" value="1"/>
</dbReference>
<comment type="catalytic activity">
    <reaction evidence="1">
        <text>2 6,7-dimethyl-8-(1-D-ribityl)lumazine + H(+) = 5-amino-6-(D-ribitylamino)uracil + riboflavin</text>
        <dbReference type="Rhea" id="RHEA:20772"/>
        <dbReference type="ChEBI" id="CHEBI:15378"/>
        <dbReference type="ChEBI" id="CHEBI:15934"/>
        <dbReference type="ChEBI" id="CHEBI:57986"/>
        <dbReference type="ChEBI" id="CHEBI:58201"/>
        <dbReference type="EC" id="2.5.1.9"/>
    </reaction>
</comment>
<reference evidence="14 16" key="2">
    <citation type="journal article" date="2019" name="Nat. Med.">
        <title>A library of human gut bacterial isolates paired with longitudinal multiomics data enables mechanistic microbiome research.</title>
        <authorList>
            <person name="Poyet M."/>
            <person name="Groussin M."/>
            <person name="Gibbons S.M."/>
            <person name="Avila-Pacheco J."/>
            <person name="Jiang X."/>
            <person name="Kearney S.M."/>
            <person name="Perrotta A.R."/>
            <person name="Berdy B."/>
            <person name="Zhao S."/>
            <person name="Lieberman T.D."/>
            <person name="Swanson P.K."/>
            <person name="Smith M."/>
            <person name="Roesemann S."/>
            <person name="Alexander J.E."/>
            <person name="Rich S.A."/>
            <person name="Livny J."/>
            <person name="Vlamakis H."/>
            <person name="Clish C."/>
            <person name="Bullock K."/>
            <person name="Deik A."/>
            <person name="Scott J."/>
            <person name="Pierce K.A."/>
            <person name="Xavier R.J."/>
            <person name="Alm E.J."/>
        </authorList>
    </citation>
    <scope>NUCLEOTIDE SEQUENCE [LARGE SCALE GENOMIC DNA]</scope>
    <source>
        <strain evidence="14 16">BIOML-A5</strain>
    </source>
</reference>
<dbReference type="CDD" id="cd00402">
    <property type="entry name" value="Riboflavin_synthase_like"/>
    <property type="match status" value="1"/>
</dbReference>
<evidence type="ECO:0000313" key="13">
    <source>
        <dbReference type="EMBL" id="CUN03327.1"/>
    </source>
</evidence>
<dbReference type="NCBIfam" id="NF009566">
    <property type="entry name" value="PRK13020.1"/>
    <property type="match status" value="1"/>
</dbReference>
<evidence type="ECO:0000256" key="7">
    <source>
        <dbReference type="ARBA" id="ARBA00022619"/>
    </source>
</evidence>
<dbReference type="NCBIfam" id="NF006767">
    <property type="entry name" value="PRK09289.1"/>
    <property type="match status" value="1"/>
</dbReference>
<evidence type="ECO:0000256" key="6">
    <source>
        <dbReference type="ARBA" id="ARBA00013950"/>
    </source>
</evidence>
<comment type="function">
    <text evidence="2">Catalyzes the dismutation of two molecules of 6,7-dimethyl-8-ribityllumazine, resulting in the formation of riboflavin and 5-amino-6-(D-ribitylamino)uracil.</text>
</comment>
<evidence type="ECO:0000256" key="2">
    <source>
        <dbReference type="ARBA" id="ARBA00002803"/>
    </source>
</evidence>
<evidence type="ECO:0000259" key="12">
    <source>
        <dbReference type="PROSITE" id="PS51177"/>
    </source>
</evidence>
<evidence type="ECO:0000256" key="8">
    <source>
        <dbReference type="ARBA" id="ARBA00022679"/>
    </source>
</evidence>
<dbReference type="InterPro" id="IPR026017">
    <property type="entry name" value="Lumazine-bd_dom"/>
</dbReference>
<proteinExistence type="predicted"/>
<reference evidence="13 15" key="1">
    <citation type="submission" date="2015-09" db="EMBL/GenBank/DDBJ databases">
        <authorList>
            <consortium name="Pathogen Informatics"/>
        </authorList>
    </citation>
    <scope>NUCLEOTIDE SEQUENCE [LARGE SCALE GENOMIC DNA]</scope>
    <source>
        <strain evidence="13 15">2789STDY5834968</strain>
    </source>
</reference>
<evidence type="ECO:0000256" key="11">
    <source>
        <dbReference type="PROSITE-ProRule" id="PRU00524"/>
    </source>
</evidence>
<evidence type="ECO:0000256" key="10">
    <source>
        <dbReference type="NCBIfam" id="TIGR00187"/>
    </source>
</evidence>
<protein>
    <recommendedName>
        <fullName evidence="6 10">Riboflavin synthase</fullName>
        <ecNumber evidence="5 10">2.5.1.9</ecNumber>
    </recommendedName>
</protein>
<evidence type="ECO:0000256" key="1">
    <source>
        <dbReference type="ARBA" id="ARBA00000968"/>
    </source>
</evidence>
<dbReference type="PANTHER" id="PTHR21098:SF12">
    <property type="entry name" value="RIBOFLAVIN SYNTHASE"/>
    <property type="match status" value="1"/>
</dbReference>
<dbReference type="Proteomes" id="UP000095673">
    <property type="component" value="Unassembled WGS sequence"/>
</dbReference>
<dbReference type="InterPro" id="IPR017938">
    <property type="entry name" value="Riboflavin_synthase-like_b-brl"/>
</dbReference>
<dbReference type="FunFam" id="2.40.30.20:FF:000003">
    <property type="entry name" value="Riboflavin synthase, alpha subunit"/>
    <property type="match status" value="1"/>
</dbReference>
<dbReference type="GO" id="GO:0009231">
    <property type="term" value="P:riboflavin biosynthetic process"/>
    <property type="evidence" value="ECO:0007669"/>
    <property type="project" value="UniProtKB-KW"/>
</dbReference>
<keyword evidence="9" id="KW-0677">Repeat</keyword>
<evidence type="ECO:0000313" key="16">
    <source>
        <dbReference type="Proteomes" id="UP000465607"/>
    </source>
</evidence>
<dbReference type="InterPro" id="IPR001783">
    <property type="entry name" value="Lumazine-bd"/>
</dbReference>
<dbReference type="RefSeq" id="WP_055238019.1">
    <property type="nucleotide sequence ID" value="NZ_CYXM01000007.1"/>
</dbReference>
<keyword evidence="8 13" id="KW-0808">Transferase</keyword>